<dbReference type="Pfam" id="PF21368">
    <property type="entry name" value="AI2M-like_HNH"/>
    <property type="match status" value="1"/>
</dbReference>
<dbReference type="InterPro" id="IPR024937">
    <property type="entry name" value="Domain_X"/>
</dbReference>
<reference evidence="2 3" key="1">
    <citation type="submission" date="2016-11" db="EMBL/GenBank/DDBJ databases">
        <authorList>
            <person name="Jaros S."/>
            <person name="Januszkiewicz K."/>
            <person name="Wedrychowicz H."/>
        </authorList>
    </citation>
    <scope>NUCLEOTIDE SEQUENCE [LARGE SCALE GENOMIC DNA]</scope>
    <source>
        <strain evidence="2 3">DSM 14214</strain>
    </source>
</reference>
<protein>
    <submittedName>
        <fullName evidence="2">Group II intron reverse transcriptase/maturase</fullName>
    </submittedName>
</protein>
<dbReference type="PROSITE" id="PS50878">
    <property type="entry name" value="RT_POL"/>
    <property type="match status" value="1"/>
</dbReference>
<dbReference type="EMBL" id="FRAH01000111">
    <property type="protein sequence ID" value="SHL44243.1"/>
    <property type="molecule type" value="Genomic_DNA"/>
</dbReference>
<dbReference type="Pfam" id="PF00078">
    <property type="entry name" value="RVT_1"/>
    <property type="match status" value="2"/>
</dbReference>
<name>A0A1M7AN76_9FIRM</name>
<dbReference type="PANTHER" id="PTHR34047">
    <property type="entry name" value="NUCLEAR INTRON MATURASE 1, MITOCHONDRIAL-RELATED"/>
    <property type="match status" value="1"/>
</dbReference>
<sequence>MKPTMEILTKLQENSKKNHDEVFTRLYRYLLRPDIYYVAYQHLYSNKGAGTKGVTDDTADGFSEIYIENIIEALKNEMYQPKPVRRTYIKKSNGKMRPLGLPVFTDKLIQEAIRMILEAIYEPIFSDYSHGFRPKRSCHTALAQIKKEFTGARWFIEGDIKGCFDNINHAILVEIINQKIKDARFLKLIRLFLKAGYMEDWKYHETYSGCPQGGIISPILANIYLNELDRHVMKIKKEFDVAIKAHYTPEYTKLVGLRKRLHNKIKNSNGIEREKLIEEYKSATAQMLKLPAKQCDDKKIKYVRYADDFLIAVNGNRQDCEKIKQELTEFISTTLKMELSQEKTLITHSNTPARFLGYTVRVRRDQQIKPKGKFKTRSMNNKVELNIPFKDKIEKFLFLNGIVKQRSDNGRLEPIHRPQLLNRTDLEIVTIYNAELRGICNFYGLASNFNKLIYFNYLMEYSCLKTLAGKHRSKVSKIIAMYKDGTGKWAIPYETKTGIKKMYFANYADCKGKKFTDIIPQTAKNYSHDVTTLESRLKAKLCEVCGCTESDRYEIHHVNKVKTLKGKSEWEKIMIAKRRKTIVVCHKCHMAIHHGEKK</sequence>
<proteinExistence type="predicted"/>
<dbReference type="GO" id="GO:0003964">
    <property type="term" value="F:RNA-directed DNA polymerase activity"/>
    <property type="evidence" value="ECO:0007669"/>
    <property type="project" value="UniProtKB-KW"/>
</dbReference>
<dbReference type="RefSeq" id="WP_072853776.1">
    <property type="nucleotide sequence ID" value="NZ_FRAH01000111.1"/>
</dbReference>
<keyword evidence="2" id="KW-0695">RNA-directed DNA polymerase</keyword>
<keyword evidence="2" id="KW-0548">Nucleotidyltransferase</keyword>
<dbReference type="PANTHER" id="PTHR34047:SF8">
    <property type="entry name" value="PROTEIN YKFC"/>
    <property type="match status" value="1"/>
</dbReference>
<dbReference type="InterPro" id="IPR003615">
    <property type="entry name" value="HNH_nuc"/>
</dbReference>
<evidence type="ECO:0000259" key="1">
    <source>
        <dbReference type="PROSITE" id="PS50878"/>
    </source>
</evidence>
<dbReference type="Proteomes" id="UP000183975">
    <property type="component" value="Unassembled WGS sequence"/>
</dbReference>
<dbReference type="OrthoDB" id="9788687at2"/>
<organism evidence="2 3">
    <name type="scientific">Anaerotignum lactatifermentans DSM 14214</name>
    <dbReference type="NCBI Taxonomy" id="1121323"/>
    <lineage>
        <taxon>Bacteria</taxon>
        <taxon>Bacillati</taxon>
        <taxon>Bacillota</taxon>
        <taxon>Clostridia</taxon>
        <taxon>Lachnospirales</taxon>
        <taxon>Anaerotignaceae</taxon>
        <taxon>Anaerotignum</taxon>
    </lineage>
</organism>
<feature type="domain" description="Reverse transcriptase" evidence="1">
    <location>
        <begin position="68"/>
        <end position="360"/>
    </location>
</feature>
<dbReference type="InterPro" id="IPR000477">
    <property type="entry name" value="RT_dom"/>
</dbReference>
<dbReference type="InterPro" id="IPR051083">
    <property type="entry name" value="GrpII_Intron_Splice-Mob/Def"/>
</dbReference>
<keyword evidence="2" id="KW-0808">Transferase</keyword>
<dbReference type="AlphaFoldDB" id="A0A1M7AN76"/>
<dbReference type="InterPro" id="IPR043502">
    <property type="entry name" value="DNA/RNA_pol_sf"/>
</dbReference>
<dbReference type="SUPFAM" id="SSF56672">
    <property type="entry name" value="DNA/RNA polymerases"/>
    <property type="match status" value="1"/>
</dbReference>
<keyword evidence="3" id="KW-1185">Reference proteome</keyword>
<gene>
    <name evidence="2" type="ORF">SAMN02745138_03436</name>
</gene>
<evidence type="ECO:0000313" key="2">
    <source>
        <dbReference type="EMBL" id="SHL44243.1"/>
    </source>
</evidence>
<dbReference type="CDD" id="cd01651">
    <property type="entry name" value="RT_G2_intron"/>
    <property type="match status" value="1"/>
</dbReference>
<accession>A0A1M7AN76</accession>
<evidence type="ECO:0000313" key="3">
    <source>
        <dbReference type="Proteomes" id="UP000183975"/>
    </source>
</evidence>
<dbReference type="GO" id="GO:0006397">
    <property type="term" value="P:mRNA processing"/>
    <property type="evidence" value="ECO:0007669"/>
    <property type="project" value="InterPro"/>
</dbReference>
<dbReference type="CDD" id="cd00085">
    <property type="entry name" value="HNHc"/>
    <property type="match status" value="1"/>
</dbReference>
<dbReference type="InterPro" id="IPR049030">
    <property type="entry name" value="AI2M-like_HNH"/>
</dbReference>
<dbReference type="Pfam" id="PF01348">
    <property type="entry name" value="Intron_maturas2"/>
    <property type="match status" value="1"/>
</dbReference>